<protein>
    <submittedName>
        <fullName evidence="1">Uncharacterized protein</fullName>
    </submittedName>
</protein>
<evidence type="ECO:0000313" key="2">
    <source>
        <dbReference type="Proteomes" id="UP000664620"/>
    </source>
</evidence>
<dbReference type="EMBL" id="JAGETO010000074">
    <property type="protein sequence ID" value="MBO2029420.1"/>
    <property type="molecule type" value="Genomic_DNA"/>
</dbReference>
<organism evidence="1 2">
    <name type="scientific">Klebsiella pneumoniae</name>
    <dbReference type="NCBI Taxonomy" id="573"/>
    <lineage>
        <taxon>Bacteria</taxon>
        <taxon>Pseudomonadati</taxon>
        <taxon>Pseudomonadota</taxon>
        <taxon>Gammaproteobacteria</taxon>
        <taxon>Enterobacterales</taxon>
        <taxon>Enterobacteriaceae</taxon>
        <taxon>Klebsiella/Raoultella group</taxon>
        <taxon>Klebsiella</taxon>
        <taxon>Klebsiella pneumoniae complex</taxon>
    </lineage>
</organism>
<gene>
    <name evidence="1" type="ORF">J4734_18040</name>
</gene>
<sequence length="84" mass="9639">MSASQRACGCASGGPGAFVGRQRSAIWHKDRDRAGEWPSGAVLRQPTWLMSRQMRYFSIQQRLMHISWQKVRNVSSVARHFLHQ</sequence>
<reference evidence="1" key="1">
    <citation type="submission" date="2021-03" db="EMBL/GenBank/DDBJ databases">
        <title>Molecular epidemiology and mechanisms of colistin and carbapenem resistance in Enterobacteriaceae from clinical isolates, the environment and porcine samples in Pretoria, South Africa.</title>
        <authorList>
            <person name="Bogoshi D."/>
            <person name="Mbelle N.M."/>
            <person name="Naidoo V."/>
            <person name="Osei Sekyere J."/>
        </authorList>
    </citation>
    <scope>NUCLEOTIDE SEQUENCE</scope>
    <source>
        <strain evidence="1">C034</strain>
    </source>
</reference>
<evidence type="ECO:0000313" key="1">
    <source>
        <dbReference type="EMBL" id="MBO2029420.1"/>
    </source>
</evidence>
<dbReference type="Proteomes" id="UP000664620">
    <property type="component" value="Unassembled WGS sequence"/>
</dbReference>
<dbReference type="AlphaFoldDB" id="A0A939NTI1"/>
<accession>A0A939NTI1</accession>
<name>A0A939NTI1_KLEPN</name>
<comment type="caution">
    <text evidence="1">The sequence shown here is derived from an EMBL/GenBank/DDBJ whole genome shotgun (WGS) entry which is preliminary data.</text>
</comment>
<proteinExistence type="predicted"/>